<evidence type="ECO:0000259" key="3">
    <source>
        <dbReference type="Pfam" id="PF13359"/>
    </source>
</evidence>
<evidence type="ECO:0000313" key="5">
    <source>
        <dbReference type="Proteomes" id="UP001159042"/>
    </source>
</evidence>
<comment type="caution">
    <text evidence="4">The sequence shown here is derived from an EMBL/GenBank/DDBJ whole genome shotgun (WGS) entry which is preliminary data.</text>
</comment>
<feature type="non-terminal residue" evidence="4">
    <location>
        <position position="1"/>
    </location>
</feature>
<sequence>PLALQDSYIDKNCNDSLKLQAVVTTHKIFTNIMVGYPGSAHDSRVTCFRDKGHLNNRQNCHNTCHSITRVVVEHTFGLLKSRWRILRLINVNSVEKAIKIIVACCLLST</sequence>
<dbReference type="EMBL" id="JANEYG010000029">
    <property type="protein sequence ID" value="KAJ8917900.1"/>
    <property type="molecule type" value="Genomic_DNA"/>
</dbReference>
<accession>A0AAV8VVH1</accession>
<dbReference type="GO" id="GO:0046872">
    <property type="term" value="F:metal ion binding"/>
    <property type="evidence" value="ECO:0007669"/>
    <property type="project" value="UniProtKB-KW"/>
</dbReference>
<keyword evidence="5" id="KW-1185">Reference proteome</keyword>
<dbReference type="Pfam" id="PF13359">
    <property type="entry name" value="DDE_Tnp_4"/>
    <property type="match status" value="1"/>
</dbReference>
<evidence type="ECO:0000256" key="2">
    <source>
        <dbReference type="ARBA" id="ARBA00022723"/>
    </source>
</evidence>
<keyword evidence="2" id="KW-0479">Metal-binding</keyword>
<evidence type="ECO:0000256" key="1">
    <source>
        <dbReference type="ARBA" id="ARBA00001968"/>
    </source>
</evidence>
<name>A0AAV8VVH1_9CUCU</name>
<proteinExistence type="predicted"/>
<protein>
    <recommendedName>
        <fullName evidence="3">DDE Tnp4 domain-containing protein</fullName>
    </recommendedName>
</protein>
<organism evidence="4 5">
    <name type="scientific">Exocentrus adspersus</name>
    <dbReference type="NCBI Taxonomy" id="1586481"/>
    <lineage>
        <taxon>Eukaryota</taxon>
        <taxon>Metazoa</taxon>
        <taxon>Ecdysozoa</taxon>
        <taxon>Arthropoda</taxon>
        <taxon>Hexapoda</taxon>
        <taxon>Insecta</taxon>
        <taxon>Pterygota</taxon>
        <taxon>Neoptera</taxon>
        <taxon>Endopterygota</taxon>
        <taxon>Coleoptera</taxon>
        <taxon>Polyphaga</taxon>
        <taxon>Cucujiformia</taxon>
        <taxon>Chrysomeloidea</taxon>
        <taxon>Cerambycidae</taxon>
        <taxon>Lamiinae</taxon>
        <taxon>Acanthocinini</taxon>
        <taxon>Exocentrus</taxon>
    </lineage>
</organism>
<evidence type="ECO:0000313" key="4">
    <source>
        <dbReference type="EMBL" id="KAJ8917900.1"/>
    </source>
</evidence>
<dbReference type="AlphaFoldDB" id="A0AAV8VVH1"/>
<comment type="cofactor">
    <cofactor evidence="1">
        <name>a divalent metal cation</name>
        <dbReference type="ChEBI" id="CHEBI:60240"/>
    </cofactor>
</comment>
<dbReference type="Proteomes" id="UP001159042">
    <property type="component" value="Unassembled WGS sequence"/>
</dbReference>
<reference evidence="4 5" key="1">
    <citation type="journal article" date="2023" name="Insect Mol. Biol.">
        <title>Genome sequencing provides insights into the evolution of gene families encoding plant cell wall-degrading enzymes in longhorned beetles.</title>
        <authorList>
            <person name="Shin N.R."/>
            <person name="Okamura Y."/>
            <person name="Kirsch R."/>
            <person name="Pauchet Y."/>
        </authorList>
    </citation>
    <scope>NUCLEOTIDE SEQUENCE [LARGE SCALE GENOMIC DNA]</scope>
    <source>
        <strain evidence="4">EAD_L_NR</strain>
    </source>
</reference>
<gene>
    <name evidence="4" type="ORF">NQ315_002592</name>
</gene>
<feature type="domain" description="DDE Tnp4" evidence="3">
    <location>
        <begin position="49"/>
        <end position="107"/>
    </location>
</feature>
<dbReference type="InterPro" id="IPR027806">
    <property type="entry name" value="HARBI1_dom"/>
</dbReference>